<protein>
    <recommendedName>
        <fullName evidence="1">Gamma-retroviral matrix protein domain-containing protein</fullName>
    </recommendedName>
</protein>
<dbReference type="EMBL" id="JACASE010000015">
    <property type="protein sequence ID" value="KAF6405025.1"/>
    <property type="molecule type" value="Genomic_DNA"/>
</dbReference>
<comment type="caution">
    <text evidence="2">The sequence shown here is derived from an EMBL/GenBank/DDBJ whole genome shotgun (WGS) entry which is preliminary data.</text>
</comment>
<dbReference type="InterPro" id="IPR010999">
    <property type="entry name" value="Retrovr_matrix"/>
</dbReference>
<evidence type="ECO:0000259" key="1">
    <source>
        <dbReference type="Pfam" id="PF01140"/>
    </source>
</evidence>
<evidence type="ECO:0000313" key="3">
    <source>
        <dbReference type="Proteomes" id="UP000593571"/>
    </source>
</evidence>
<keyword evidence="3" id="KW-1185">Reference proteome</keyword>
<sequence length="130" mass="14481">MGEDSFKPTVLNCMLKNFKKGFPGDNGVKLTPGKLCTLCELEWLAFRVGWPSEGTLDLLTVRAVYWVVTGTPGHLDKFPYVDSWLQITTVVPSWTWFLCKYAATELGTCDLTNLGKGQERASKSHLPRGP</sequence>
<dbReference type="InterPro" id="IPR000840">
    <property type="entry name" value="G_retro_matrix"/>
</dbReference>
<accession>A0A7J8C2D6</accession>
<gene>
    <name evidence="2" type="ORF">HJG63_009347</name>
</gene>
<dbReference type="Pfam" id="PF01140">
    <property type="entry name" value="Gag_MA"/>
    <property type="match status" value="1"/>
</dbReference>
<dbReference type="PANTHER" id="PTHR33166">
    <property type="entry name" value="GAG_P30 DOMAIN-CONTAINING PROTEIN"/>
    <property type="match status" value="1"/>
</dbReference>
<reference evidence="2 3" key="1">
    <citation type="journal article" date="2020" name="Nature">
        <title>Six reference-quality genomes reveal evolution of bat adaptations.</title>
        <authorList>
            <person name="Jebb D."/>
            <person name="Huang Z."/>
            <person name="Pippel M."/>
            <person name="Hughes G.M."/>
            <person name="Lavrichenko K."/>
            <person name="Devanna P."/>
            <person name="Winkler S."/>
            <person name="Jermiin L.S."/>
            <person name="Skirmuntt E.C."/>
            <person name="Katzourakis A."/>
            <person name="Burkitt-Gray L."/>
            <person name="Ray D.A."/>
            <person name="Sullivan K.A.M."/>
            <person name="Roscito J.G."/>
            <person name="Kirilenko B.M."/>
            <person name="Davalos L.M."/>
            <person name="Corthals A.P."/>
            <person name="Power M.L."/>
            <person name="Jones G."/>
            <person name="Ransome R.D."/>
            <person name="Dechmann D.K.N."/>
            <person name="Locatelli A.G."/>
            <person name="Puechmaille S.J."/>
            <person name="Fedrigo O."/>
            <person name="Jarvis E.D."/>
            <person name="Hiller M."/>
            <person name="Vernes S.C."/>
            <person name="Myers E.W."/>
            <person name="Teeling E.C."/>
        </authorList>
    </citation>
    <scope>NUCLEOTIDE SEQUENCE [LARGE SCALE GENOMIC DNA]</scope>
    <source>
        <strain evidence="2">MRouAeg1</strain>
        <tissue evidence="2">Muscle</tissue>
    </source>
</reference>
<dbReference type="SUPFAM" id="SSF47836">
    <property type="entry name" value="Retroviral matrix proteins"/>
    <property type="match status" value="1"/>
</dbReference>
<feature type="domain" description="Gamma-retroviral matrix protein" evidence="1">
    <location>
        <begin position="27"/>
        <end position="95"/>
    </location>
</feature>
<dbReference type="InterPro" id="IPR036946">
    <property type="entry name" value="G_retro_matrix_sf"/>
</dbReference>
<dbReference type="InterPro" id="IPR050462">
    <property type="entry name" value="Retroviral_Gag-Pol_poly"/>
</dbReference>
<organism evidence="2 3">
    <name type="scientific">Rousettus aegyptiacus</name>
    <name type="common">Egyptian fruit bat</name>
    <name type="synonym">Pteropus aegyptiacus</name>
    <dbReference type="NCBI Taxonomy" id="9407"/>
    <lineage>
        <taxon>Eukaryota</taxon>
        <taxon>Metazoa</taxon>
        <taxon>Chordata</taxon>
        <taxon>Craniata</taxon>
        <taxon>Vertebrata</taxon>
        <taxon>Euteleostomi</taxon>
        <taxon>Mammalia</taxon>
        <taxon>Eutheria</taxon>
        <taxon>Laurasiatheria</taxon>
        <taxon>Chiroptera</taxon>
        <taxon>Yinpterochiroptera</taxon>
        <taxon>Pteropodoidea</taxon>
        <taxon>Pteropodidae</taxon>
        <taxon>Rousettinae</taxon>
        <taxon>Rousettus</taxon>
    </lineage>
</organism>
<dbReference type="Proteomes" id="UP000593571">
    <property type="component" value="Unassembled WGS sequence"/>
</dbReference>
<dbReference type="AlphaFoldDB" id="A0A7J8C2D6"/>
<dbReference type="Gene3D" id="1.10.150.180">
    <property type="entry name" value="Gamma-retroviral matrix domain"/>
    <property type="match status" value="1"/>
</dbReference>
<evidence type="ECO:0000313" key="2">
    <source>
        <dbReference type="EMBL" id="KAF6405025.1"/>
    </source>
</evidence>
<proteinExistence type="predicted"/>
<name>A0A7J8C2D6_ROUAE</name>